<reference evidence="6 7" key="4">
    <citation type="journal article" date="2011" name="BMC Genomics">
        <title>RNA-Seq improves annotation of protein-coding genes in the cucumber genome.</title>
        <authorList>
            <person name="Li Z."/>
            <person name="Zhang Z."/>
            <person name="Yan P."/>
            <person name="Huang S."/>
            <person name="Fei Z."/>
            <person name="Lin K."/>
        </authorList>
    </citation>
    <scope>NUCLEOTIDE SEQUENCE [LARGE SCALE GENOMIC DNA]</scope>
    <source>
        <strain evidence="7">cv. 9930</strain>
    </source>
</reference>
<evidence type="ECO:0000313" key="6">
    <source>
        <dbReference type="EMBL" id="KGN65288.1"/>
    </source>
</evidence>
<dbReference type="eggNOG" id="KOG1052">
    <property type="taxonomic scope" value="Eukaryota"/>
</dbReference>
<evidence type="ECO:0000256" key="2">
    <source>
        <dbReference type="ARBA" id="ARBA00022692"/>
    </source>
</evidence>
<keyword evidence="7" id="KW-1185">Reference proteome</keyword>
<accession>A0A0A0LU11</accession>
<proteinExistence type="predicted"/>
<organism evidence="6 7">
    <name type="scientific">Cucumis sativus</name>
    <name type="common">Cucumber</name>
    <dbReference type="NCBI Taxonomy" id="3659"/>
    <lineage>
        <taxon>Eukaryota</taxon>
        <taxon>Viridiplantae</taxon>
        <taxon>Streptophyta</taxon>
        <taxon>Embryophyta</taxon>
        <taxon>Tracheophyta</taxon>
        <taxon>Spermatophyta</taxon>
        <taxon>Magnoliopsida</taxon>
        <taxon>eudicotyledons</taxon>
        <taxon>Gunneridae</taxon>
        <taxon>Pentapetalae</taxon>
        <taxon>rosids</taxon>
        <taxon>fabids</taxon>
        <taxon>Cucurbitales</taxon>
        <taxon>Cucurbitaceae</taxon>
        <taxon>Benincaseae</taxon>
        <taxon>Cucumis</taxon>
    </lineage>
</organism>
<dbReference type="Gene3D" id="3.40.50.2300">
    <property type="match status" value="2"/>
</dbReference>
<evidence type="ECO:0000256" key="3">
    <source>
        <dbReference type="ARBA" id="ARBA00022989"/>
    </source>
</evidence>
<dbReference type="SUPFAM" id="SSF53822">
    <property type="entry name" value="Periplasmic binding protein-like I"/>
    <property type="match status" value="1"/>
</dbReference>
<keyword evidence="3" id="KW-1133">Transmembrane helix</keyword>
<dbReference type="InterPro" id="IPR015683">
    <property type="entry name" value="Ionotropic_Glu_rcpt"/>
</dbReference>
<reference evidence="6 7" key="3">
    <citation type="journal article" date="2010" name="BMC Genomics">
        <title>Transcriptome sequencing and comparative analysis of cucumber flowers with different sex types.</title>
        <authorList>
            <person name="Guo S."/>
            <person name="Zheng Y."/>
            <person name="Joung J.G."/>
            <person name="Liu S."/>
            <person name="Zhang Z."/>
            <person name="Crasta O.R."/>
            <person name="Sobral B.W."/>
            <person name="Xu Y."/>
            <person name="Huang S."/>
            <person name="Fei Z."/>
        </authorList>
    </citation>
    <scope>NUCLEOTIDE SEQUENCE [LARGE SCALE GENOMIC DNA]</scope>
    <source>
        <strain evidence="7">cv. 9930</strain>
    </source>
</reference>
<evidence type="ECO:0000256" key="4">
    <source>
        <dbReference type="ARBA" id="ARBA00023136"/>
    </source>
</evidence>
<sequence>MQGCEVEINILVKSSAVVSANASCEFVKVGVVLDPNTTVGILSNTSIQMALSDFYAKNLKYKTSISFIFKGAGDVVEVASAATELLRDGVEAIIGPQTTEQVLYLTEFGRKYEIPVISFTVTTPSLSPKQNPYFIRAAQKDSAQMGAINAIIQMYGWREIVPIYEDTEYGRGIIPYLADALQQNGTRLVVRTMISRSSTLAKISKKIKRLKDKRKTIFVVHMTLSIGWKVLSVAKKEGMMSEGYAWIVTDGLSSLVDPLLLESKVMDSMQGIVGVRPYIPITQKFQHFQVKFKQRPPLSLSLGLSMDCHSLETSTYL</sequence>
<comment type="subcellular location">
    <subcellularLocation>
        <location evidence="1">Membrane</location>
    </subcellularLocation>
</comment>
<protein>
    <recommendedName>
        <fullName evidence="5">Receptor ligand binding region domain-containing protein</fullName>
    </recommendedName>
</protein>
<dbReference type="InterPro" id="IPR001828">
    <property type="entry name" value="ANF_lig-bd_rcpt"/>
</dbReference>
<evidence type="ECO:0000259" key="5">
    <source>
        <dbReference type="Pfam" id="PF01094"/>
    </source>
</evidence>
<keyword evidence="4" id="KW-0472">Membrane</keyword>
<reference evidence="6 7" key="2">
    <citation type="journal article" date="2009" name="PLoS ONE">
        <title>An integrated genetic and cytogenetic map of the cucumber genome.</title>
        <authorList>
            <person name="Ren Y."/>
            <person name="Zhang Z."/>
            <person name="Liu J."/>
            <person name="Staub J.E."/>
            <person name="Han Y."/>
            <person name="Cheng Z."/>
            <person name="Li X."/>
            <person name="Lu J."/>
            <person name="Miao H."/>
            <person name="Kang H."/>
            <person name="Xie B."/>
            <person name="Gu X."/>
            <person name="Wang X."/>
            <person name="Du Y."/>
            <person name="Jin W."/>
            <person name="Huang S."/>
        </authorList>
    </citation>
    <scope>NUCLEOTIDE SEQUENCE [LARGE SCALE GENOMIC DNA]</scope>
    <source>
        <strain evidence="7">cv. 9930</strain>
    </source>
</reference>
<keyword evidence="2" id="KW-0812">Transmembrane</keyword>
<dbReference type="AlphaFoldDB" id="A0A0A0LU11"/>
<dbReference type="OMA" id="NTSIQMA"/>
<dbReference type="Pfam" id="PF01094">
    <property type="entry name" value="ANF_receptor"/>
    <property type="match status" value="1"/>
</dbReference>
<dbReference type="FunFam" id="3.40.50.2300:FF:000081">
    <property type="entry name" value="Glutamate receptor"/>
    <property type="match status" value="1"/>
</dbReference>
<feature type="domain" description="Receptor ligand binding region" evidence="5">
    <location>
        <begin position="44"/>
        <end position="289"/>
    </location>
</feature>
<dbReference type="PANTHER" id="PTHR34836:SF7">
    <property type="entry name" value="RECEPTOR LIGAND BINDING REGION DOMAIN-CONTAINING PROTEIN"/>
    <property type="match status" value="1"/>
</dbReference>
<dbReference type="Proteomes" id="UP000029981">
    <property type="component" value="Chromosome 1"/>
</dbReference>
<name>A0A0A0LU11_CUCSA</name>
<dbReference type="GO" id="GO:0016020">
    <property type="term" value="C:membrane"/>
    <property type="evidence" value="ECO:0007669"/>
    <property type="project" value="UniProtKB-SubCell"/>
</dbReference>
<evidence type="ECO:0000313" key="7">
    <source>
        <dbReference type="Proteomes" id="UP000029981"/>
    </source>
</evidence>
<evidence type="ECO:0000256" key="1">
    <source>
        <dbReference type="ARBA" id="ARBA00004370"/>
    </source>
</evidence>
<gene>
    <name evidence="6" type="ORF">Csa_1G295170</name>
</gene>
<dbReference type="EMBL" id="CM002922">
    <property type="protein sequence ID" value="KGN65288.1"/>
    <property type="molecule type" value="Genomic_DNA"/>
</dbReference>
<dbReference type="PANTHER" id="PTHR34836">
    <property type="entry name" value="OS06G0188250 PROTEIN"/>
    <property type="match status" value="1"/>
</dbReference>
<dbReference type="InterPro" id="IPR028082">
    <property type="entry name" value="Peripla_BP_I"/>
</dbReference>
<dbReference type="Gramene" id="KGN65288">
    <property type="protein sequence ID" value="KGN65288"/>
    <property type="gene ID" value="Csa_1G295170"/>
</dbReference>
<reference evidence="6 7" key="1">
    <citation type="journal article" date="2009" name="Nat. Genet.">
        <title>The genome of the cucumber, Cucumis sativus L.</title>
        <authorList>
            <person name="Huang S."/>
            <person name="Li R."/>
            <person name="Zhang Z."/>
            <person name="Li L."/>
            <person name="Gu X."/>
            <person name="Fan W."/>
            <person name="Lucas W.J."/>
            <person name="Wang X."/>
            <person name="Xie B."/>
            <person name="Ni P."/>
            <person name="Ren Y."/>
            <person name="Zhu H."/>
            <person name="Li J."/>
            <person name="Lin K."/>
            <person name="Jin W."/>
            <person name="Fei Z."/>
            <person name="Li G."/>
            <person name="Staub J."/>
            <person name="Kilian A."/>
            <person name="van der Vossen E.A."/>
            <person name="Wu Y."/>
            <person name="Guo J."/>
            <person name="He J."/>
            <person name="Jia Z."/>
            <person name="Ren Y."/>
            <person name="Tian G."/>
            <person name="Lu Y."/>
            <person name="Ruan J."/>
            <person name="Qian W."/>
            <person name="Wang M."/>
            <person name="Huang Q."/>
            <person name="Li B."/>
            <person name="Xuan Z."/>
            <person name="Cao J."/>
            <person name="Asan"/>
            <person name="Wu Z."/>
            <person name="Zhang J."/>
            <person name="Cai Q."/>
            <person name="Bai Y."/>
            <person name="Zhao B."/>
            <person name="Han Y."/>
            <person name="Li Y."/>
            <person name="Li X."/>
            <person name="Wang S."/>
            <person name="Shi Q."/>
            <person name="Liu S."/>
            <person name="Cho W.K."/>
            <person name="Kim J.Y."/>
            <person name="Xu Y."/>
            <person name="Heller-Uszynska K."/>
            <person name="Miao H."/>
            <person name="Cheng Z."/>
            <person name="Zhang S."/>
            <person name="Wu J."/>
            <person name="Yang Y."/>
            <person name="Kang H."/>
            <person name="Li M."/>
            <person name="Liang H."/>
            <person name="Ren X."/>
            <person name="Shi Z."/>
            <person name="Wen M."/>
            <person name="Jian M."/>
            <person name="Yang H."/>
            <person name="Zhang G."/>
            <person name="Yang Z."/>
            <person name="Chen R."/>
            <person name="Liu S."/>
            <person name="Li J."/>
            <person name="Ma L."/>
            <person name="Liu H."/>
            <person name="Zhou Y."/>
            <person name="Zhao J."/>
            <person name="Fang X."/>
            <person name="Li G."/>
            <person name="Fang L."/>
            <person name="Li Y."/>
            <person name="Liu D."/>
            <person name="Zheng H."/>
            <person name="Zhang Y."/>
            <person name="Qin N."/>
            <person name="Li Z."/>
            <person name="Yang G."/>
            <person name="Yang S."/>
            <person name="Bolund L."/>
            <person name="Kristiansen K."/>
            <person name="Zheng H."/>
            <person name="Li S."/>
            <person name="Zhang X."/>
            <person name="Yang H."/>
            <person name="Wang J."/>
            <person name="Sun R."/>
            <person name="Zhang B."/>
            <person name="Jiang S."/>
            <person name="Wang J."/>
            <person name="Du Y."/>
            <person name="Li S."/>
        </authorList>
    </citation>
    <scope>NUCLEOTIDE SEQUENCE [LARGE SCALE GENOMIC DNA]</scope>
    <source>
        <strain evidence="7">cv. 9930</strain>
    </source>
</reference>